<protein>
    <submittedName>
        <fullName evidence="1">Uncharacterized protein</fullName>
    </submittedName>
</protein>
<evidence type="ECO:0000313" key="1">
    <source>
        <dbReference type="EMBL" id="KAK6625016.1"/>
    </source>
</evidence>
<gene>
    <name evidence="1" type="ORF">RUM43_005307</name>
</gene>
<dbReference type="Proteomes" id="UP001372834">
    <property type="component" value="Unassembled WGS sequence"/>
</dbReference>
<comment type="caution">
    <text evidence="1">The sequence shown here is derived from an EMBL/GenBank/DDBJ whole genome shotgun (WGS) entry which is preliminary data.</text>
</comment>
<dbReference type="AlphaFoldDB" id="A0AAN8RUK8"/>
<evidence type="ECO:0000313" key="2">
    <source>
        <dbReference type="Proteomes" id="UP001372834"/>
    </source>
</evidence>
<accession>A0AAN8RUK8</accession>
<reference evidence="1 2" key="1">
    <citation type="submission" date="2023-10" db="EMBL/GenBank/DDBJ databases">
        <title>Genomes of two closely related lineages of the louse Polyplax serrata with different host specificities.</title>
        <authorList>
            <person name="Martinu J."/>
            <person name="Tarabai H."/>
            <person name="Stefka J."/>
            <person name="Hypsa V."/>
        </authorList>
    </citation>
    <scope>NUCLEOTIDE SEQUENCE [LARGE SCALE GENOMIC DNA]</scope>
    <source>
        <strain evidence="1">HR10_N</strain>
    </source>
</reference>
<sequence length="62" mass="6783">MIRMDRMDDGFSVPICDDPKVLNEIYGASMFANSHIFPSVRPALIGAGESVKRSATIINLLT</sequence>
<dbReference type="EMBL" id="JAWJWE010000037">
    <property type="protein sequence ID" value="KAK6625016.1"/>
    <property type="molecule type" value="Genomic_DNA"/>
</dbReference>
<name>A0AAN8RUK8_POLSC</name>
<organism evidence="1 2">
    <name type="scientific">Polyplax serrata</name>
    <name type="common">Common mouse louse</name>
    <dbReference type="NCBI Taxonomy" id="468196"/>
    <lineage>
        <taxon>Eukaryota</taxon>
        <taxon>Metazoa</taxon>
        <taxon>Ecdysozoa</taxon>
        <taxon>Arthropoda</taxon>
        <taxon>Hexapoda</taxon>
        <taxon>Insecta</taxon>
        <taxon>Pterygota</taxon>
        <taxon>Neoptera</taxon>
        <taxon>Paraneoptera</taxon>
        <taxon>Psocodea</taxon>
        <taxon>Troctomorpha</taxon>
        <taxon>Phthiraptera</taxon>
        <taxon>Anoplura</taxon>
        <taxon>Polyplacidae</taxon>
        <taxon>Polyplax</taxon>
    </lineage>
</organism>
<proteinExistence type="predicted"/>